<feature type="region of interest" description="Disordered" evidence="1">
    <location>
        <begin position="1"/>
        <end position="27"/>
    </location>
</feature>
<feature type="compositionally biased region" description="Basic and acidic residues" evidence="1">
    <location>
        <begin position="81"/>
        <end position="97"/>
    </location>
</feature>
<dbReference type="GeneID" id="34590898"/>
<dbReference type="AlphaFoldDB" id="A0A178CTH9"/>
<organism evidence="2 3">
    <name type="scientific">Fonsecaea nubica</name>
    <dbReference type="NCBI Taxonomy" id="856822"/>
    <lineage>
        <taxon>Eukaryota</taxon>
        <taxon>Fungi</taxon>
        <taxon>Dikarya</taxon>
        <taxon>Ascomycota</taxon>
        <taxon>Pezizomycotina</taxon>
        <taxon>Eurotiomycetes</taxon>
        <taxon>Chaetothyriomycetidae</taxon>
        <taxon>Chaetothyriales</taxon>
        <taxon>Herpotrichiellaceae</taxon>
        <taxon>Fonsecaea</taxon>
    </lineage>
</organism>
<accession>A0A178CTH9</accession>
<dbReference type="RefSeq" id="XP_022498182.1">
    <property type="nucleotide sequence ID" value="XM_022645772.1"/>
</dbReference>
<dbReference type="OrthoDB" id="4142017at2759"/>
<proteinExistence type="predicted"/>
<dbReference type="Proteomes" id="UP000185904">
    <property type="component" value="Unassembled WGS sequence"/>
</dbReference>
<sequence length="229" mass="25411">MDAPDLTQKVKPEAPRSKPGFPRMGGFRATVASTVASTGSPLQNDLDRDMEIRDVEHGKNDTDYPVLNPVNVRKTPNASARKHESEDSSVAEGDKHQSGISNGPPNKGRVINKTPRFNKISKPTGEEIKELSQSRSAVDWRNRKEVEEAYRKKVCAMIDDDILDQVNAEGGITPIGRMYKAVCWMLKRQNGDNAHVTQKAGQEDITTLRAENKAMRKAIDRSMQLLDSA</sequence>
<comment type="caution">
    <text evidence="2">The sequence shown here is derived from an EMBL/GenBank/DDBJ whole genome shotgun (WGS) entry which is preliminary data.</text>
</comment>
<evidence type="ECO:0000256" key="1">
    <source>
        <dbReference type="SAM" id="MobiDB-lite"/>
    </source>
</evidence>
<protein>
    <submittedName>
        <fullName evidence="2">Uncharacterized protein</fullName>
    </submittedName>
</protein>
<evidence type="ECO:0000313" key="3">
    <source>
        <dbReference type="Proteomes" id="UP000185904"/>
    </source>
</evidence>
<name>A0A178CTH9_9EURO</name>
<dbReference type="EMBL" id="LVCJ01000053">
    <property type="protein sequence ID" value="OAL33170.1"/>
    <property type="molecule type" value="Genomic_DNA"/>
</dbReference>
<evidence type="ECO:0000313" key="2">
    <source>
        <dbReference type="EMBL" id="OAL33170.1"/>
    </source>
</evidence>
<feature type="region of interest" description="Disordered" evidence="1">
    <location>
        <begin position="54"/>
        <end position="126"/>
    </location>
</feature>
<reference evidence="2 3" key="1">
    <citation type="submission" date="2016-03" db="EMBL/GenBank/DDBJ databases">
        <title>The draft genome sequence of Fonsecaea nubica causative agent of cutaneous subcutaneous infection in human host.</title>
        <authorList>
            <person name="Costa F."/>
            <person name="Sybren D.H."/>
            <person name="Raittz R.T."/>
            <person name="Weiss V.A."/>
            <person name="Leao A.C."/>
            <person name="Gomes R."/>
            <person name="De Souza E.M."/>
            <person name="Pedrosa F.O."/>
            <person name="Steffens M.B."/>
            <person name="Bombassaro A."/>
            <person name="Tadra-Sfeir M.Z."/>
            <person name="Moreno L.F."/>
            <person name="Najafzadeh M.J."/>
            <person name="Felipe M.S."/>
            <person name="Teixeira M."/>
            <person name="Sun J."/>
            <person name="Xi L."/>
            <person name="Castro M.A."/>
            <person name="Vicente V.A."/>
        </authorList>
    </citation>
    <scope>NUCLEOTIDE SEQUENCE [LARGE SCALE GENOMIC DNA]</scope>
    <source>
        <strain evidence="2 3">CBS 269.64</strain>
    </source>
</reference>
<gene>
    <name evidence="2" type="ORF">AYO20_07487</name>
</gene>
<keyword evidence="3" id="KW-1185">Reference proteome</keyword>